<evidence type="ECO:0000259" key="7">
    <source>
        <dbReference type="PROSITE" id="PS51900"/>
    </source>
</evidence>
<name>A0A849L7W5_9RHOB</name>
<comment type="similarity">
    <text evidence="1">Belongs to the 'phage' integrase family.</text>
</comment>
<evidence type="ECO:0000256" key="1">
    <source>
        <dbReference type="ARBA" id="ARBA00008857"/>
    </source>
</evidence>
<dbReference type="PROSITE" id="PS51900">
    <property type="entry name" value="CB"/>
    <property type="match status" value="1"/>
</dbReference>
<dbReference type="InterPro" id="IPR053876">
    <property type="entry name" value="Phage_int_M"/>
</dbReference>
<dbReference type="InterPro" id="IPR002104">
    <property type="entry name" value="Integrase_catalytic"/>
</dbReference>
<proteinExistence type="inferred from homology"/>
<dbReference type="Gene3D" id="1.10.150.130">
    <property type="match status" value="1"/>
</dbReference>
<dbReference type="RefSeq" id="WP_171326996.1">
    <property type="nucleotide sequence ID" value="NZ_JABFBC010000006.1"/>
</dbReference>
<dbReference type="GO" id="GO:0006310">
    <property type="term" value="P:DNA recombination"/>
    <property type="evidence" value="ECO:0007669"/>
    <property type="project" value="UniProtKB-KW"/>
</dbReference>
<feature type="domain" description="Tyr recombinase" evidence="6">
    <location>
        <begin position="112"/>
        <end position="305"/>
    </location>
</feature>
<reference evidence="8 9" key="1">
    <citation type="submission" date="2020-05" db="EMBL/GenBank/DDBJ databases">
        <title>Gimesia benthica sp. nov., a novel planctomycete isolated from a deep-sea water sample of the Northwest Indian Ocean.</title>
        <authorList>
            <person name="Wang J."/>
            <person name="Ruan C."/>
            <person name="Song L."/>
            <person name="Zhu Y."/>
            <person name="Li A."/>
            <person name="Zheng X."/>
            <person name="Wang L."/>
            <person name="Lu Z."/>
            <person name="Huang Y."/>
            <person name="Du W."/>
            <person name="Zhou Y."/>
            <person name="Huang L."/>
            <person name="Dai X."/>
        </authorList>
    </citation>
    <scope>NUCLEOTIDE SEQUENCE [LARGE SCALE GENOMIC DNA]</scope>
    <source>
        <strain evidence="8 9">YYQ-30</strain>
    </source>
</reference>
<protein>
    <submittedName>
        <fullName evidence="8">Site-specific integrase</fullName>
    </submittedName>
</protein>
<evidence type="ECO:0000259" key="6">
    <source>
        <dbReference type="PROSITE" id="PS51898"/>
    </source>
</evidence>
<dbReference type="PANTHER" id="PTHR30349">
    <property type="entry name" value="PHAGE INTEGRASE-RELATED"/>
    <property type="match status" value="1"/>
</dbReference>
<evidence type="ECO:0000256" key="3">
    <source>
        <dbReference type="ARBA" id="ARBA00023125"/>
    </source>
</evidence>
<dbReference type="Proteomes" id="UP000572377">
    <property type="component" value="Unassembled WGS sequence"/>
</dbReference>
<evidence type="ECO:0000313" key="8">
    <source>
        <dbReference type="EMBL" id="NNU82137.1"/>
    </source>
</evidence>
<evidence type="ECO:0000256" key="2">
    <source>
        <dbReference type="ARBA" id="ARBA00022908"/>
    </source>
</evidence>
<dbReference type="EMBL" id="JABFBC010000006">
    <property type="protein sequence ID" value="NNU82137.1"/>
    <property type="molecule type" value="Genomic_DNA"/>
</dbReference>
<dbReference type="CDD" id="cd01189">
    <property type="entry name" value="INT_ICEBs1_C_like"/>
    <property type="match status" value="1"/>
</dbReference>
<dbReference type="PROSITE" id="PS51898">
    <property type="entry name" value="TYR_RECOMBINASE"/>
    <property type="match status" value="1"/>
</dbReference>
<dbReference type="Gene3D" id="1.10.443.10">
    <property type="entry name" value="Intergrase catalytic core"/>
    <property type="match status" value="1"/>
</dbReference>
<keyword evidence="9" id="KW-1185">Reference proteome</keyword>
<dbReference type="Pfam" id="PF22022">
    <property type="entry name" value="Phage_int_M"/>
    <property type="match status" value="1"/>
</dbReference>
<feature type="domain" description="Core-binding (CB)" evidence="7">
    <location>
        <begin position="6"/>
        <end position="89"/>
    </location>
</feature>
<evidence type="ECO:0000256" key="4">
    <source>
        <dbReference type="ARBA" id="ARBA00023172"/>
    </source>
</evidence>
<keyword evidence="4" id="KW-0233">DNA recombination</keyword>
<sequence>MTRTDKTIRDAAAAWLKTCERNGLERATLRSYRGHFDHHIDKKIGDLLVTELTRADVRDFIDDLQDDGVSRSMTKKVLASLRAILAEAVEREWIPHNVASDVKMKRNRREEAERVIPTKDEIRTMIGAAPERHRPFIVTAIFTGMRMSELRGLSWDQVDFDRKVIEVVQRADRFNELGKPKSRTSKRVIPMAPSVVKELRAWQQQCPSGPQNLVFPNGAGHIENHSNIYQRVFKPLLVENGIVDEDGKPRFGFHALRHAAASLFIEQGWPAKKVQAILGHSSITMTMDVYGHLFESPEEDVALFEKMERDLMAA</sequence>
<dbReference type="InterPro" id="IPR050090">
    <property type="entry name" value="Tyrosine_recombinase_XerCD"/>
</dbReference>
<dbReference type="SUPFAM" id="SSF56349">
    <property type="entry name" value="DNA breaking-rejoining enzymes"/>
    <property type="match status" value="1"/>
</dbReference>
<dbReference type="AlphaFoldDB" id="A0A849L7W5"/>
<keyword evidence="3 5" id="KW-0238">DNA-binding</keyword>
<evidence type="ECO:0000313" key="9">
    <source>
        <dbReference type="Proteomes" id="UP000572377"/>
    </source>
</evidence>
<dbReference type="GO" id="GO:0003677">
    <property type="term" value="F:DNA binding"/>
    <property type="evidence" value="ECO:0007669"/>
    <property type="project" value="UniProtKB-UniRule"/>
</dbReference>
<dbReference type="InterPro" id="IPR010998">
    <property type="entry name" value="Integrase_recombinase_N"/>
</dbReference>
<evidence type="ECO:0000256" key="5">
    <source>
        <dbReference type="PROSITE-ProRule" id="PRU01248"/>
    </source>
</evidence>
<dbReference type="InterPro" id="IPR011010">
    <property type="entry name" value="DNA_brk_join_enz"/>
</dbReference>
<dbReference type="GO" id="GO:0015074">
    <property type="term" value="P:DNA integration"/>
    <property type="evidence" value="ECO:0007669"/>
    <property type="project" value="UniProtKB-KW"/>
</dbReference>
<keyword evidence="2" id="KW-0229">DNA integration</keyword>
<comment type="caution">
    <text evidence="8">The sequence shown here is derived from an EMBL/GenBank/DDBJ whole genome shotgun (WGS) entry which is preliminary data.</text>
</comment>
<dbReference type="InterPro" id="IPR044068">
    <property type="entry name" value="CB"/>
</dbReference>
<dbReference type="Pfam" id="PF00589">
    <property type="entry name" value="Phage_integrase"/>
    <property type="match status" value="1"/>
</dbReference>
<dbReference type="InterPro" id="IPR013762">
    <property type="entry name" value="Integrase-like_cat_sf"/>
</dbReference>
<gene>
    <name evidence="8" type="ORF">HMH01_17000</name>
</gene>
<accession>A0A849L7W5</accession>
<organism evidence="8 9">
    <name type="scientific">Halovulum dunhuangense</name>
    <dbReference type="NCBI Taxonomy" id="1505036"/>
    <lineage>
        <taxon>Bacteria</taxon>
        <taxon>Pseudomonadati</taxon>
        <taxon>Pseudomonadota</taxon>
        <taxon>Alphaproteobacteria</taxon>
        <taxon>Rhodobacterales</taxon>
        <taxon>Paracoccaceae</taxon>
        <taxon>Halovulum</taxon>
    </lineage>
</organism>
<dbReference type="PANTHER" id="PTHR30349:SF64">
    <property type="entry name" value="PROPHAGE INTEGRASE INTD-RELATED"/>
    <property type="match status" value="1"/>
</dbReference>